<protein>
    <recommendedName>
        <fullName evidence="4">Pentatricopeptide repeat protein</fullName>
    </recommendedName>
</protein>
<dbReference type="VEuPathDB" id="FungiDB:P170DRAFT_434764"/>
<feature type="compositionally biased region" description="Polar residues" evidence="1">
    <location>
        <begin position="108"/>
        <end position="127"/>
    </location>
</feature>
<evidence type="ECO:0000313" key="2">
    <source>
        <dbReference type="EMBL" id="PLB53041.1"/>
    </source>
</evidence>
<dbReference type="EMBL" id="MSFO01000002">
    <property type="protein sequence ID" value="PLB53041.1"/>
    <property type="molecule type" value="Genomic_DNA"/>
</dbReference>
<dbReference type="GeneID" id="36556490"/>
<sequence>MFSHGRACLKRRGVSTVSDNIAAAHDEPLLFLYPHWFKSAVRHSRPLSSGSAAFLRNHRPRRLIPRASHPPQKLYFGPPSRRLISGSNSAAPIETETTKKAFTAQDEAPTSDTITGSPDNGSPNPTKNLDGILLTDSEPTKQPNLSSFPMSNLLKSIVQSPDMDEWPRRRRRKLKAIPRFGPKDSMKLELLANRTRLLPASKRAPIPLKTIQGWVVQLHQKSLAWATASNTKQKEVLVTEETLAYLAGCTTPSSEENIWYAPVRHGCRVHVQHSSESEGKYRKIILSGTDRVIEVVCDHINHARTLQENKDPEIEIAKPPVPVFPSLQVFKHNDTSRPLIRGVWGDHGTSELEPLKSAAENLSTVRGFAEFVEDLTSTMPRTDIVPRPKPANAFPESISRVHNNQVAFILMKIFSRSAYEKLFSTAAMNIALTWLCRHEYFGKANKILSRCEHVATVDTFNILLESAAEQQNTEPFRHYLKTMSRMKIGPNEETWVAFLNYVADPRERLLLMKWMLQQRYLTEITPKARALVTTVQEWFLEHLEDGGKVDSFFTEMAKMQGTHNVSLSLFSQMFNVVARRDDFDSLNRLLEIYQQHGFHVDDRAIESVMLMCRDSFTGVRHLLRLSSRPDLSLKRVSYERLFKKSLRGRHYNLCRVLWRYACMYGFVTYQMRRYVVRSLTCNIPSENAKSEVDQTWWTTSGQVIAGLDLHHREHIRGSKIMQSIPPEHHHHPVTYFSEFKPVGKERDRQLRAAMDLAQHDIDAGPKYTPRYPLAHMLQAAIVLDRYWAQYPLPKDSILEQAMRIEVLRKGEDLNKSKSVYREVSKRYPEKDPEDKSQGISEEDPNNNPEETPQEDSRISLEDPQDDFEEVSNSDSDEKPREDLKEEFKEVSKEEPQEDPEISRKEPEDISEEVSNYDSKEKPQDPNEEFKEEPKYPAV</sequence>
<reference evidence="2 3" key="1">
    <citation type="submission" date="2016-12" db="EMBL/GenBank/DDBJ databases">
        <title>The genomes of Aspergillus section Nigri reveals drivers in fungal speciation.</title>
        <authorList>
            <consortium name="DOE Joint Genome Institute"/>
            <person name="Vesth T.C."/>
            <person name="Nybo J."/>
            <person name="Theobald S."/>
            <person name="Brandl J."/>
            <person name="Frisvad J.C."/>
            <person name="Nielsen K.F."/>
            <person name="Lyhne E.K."/>
            <person name="Kogle M.E."/>
            <person name="Kuo A."/>
            <person name="Riley R."/>
            <person name="Clum A."/>
            <person name="Nolan M."/>
            <person name="Lipzen A."/>
            <person name="Salamov A."/>
            <person name="Henrissat B."/>
            <person name="Wiebenga A."/>
            <person name="De Vries R.P."/>
            <person name="Grigoriev I.V."/>
            <person name="Mortensen U.H."/>
            <person name="Andersen M.R."/>
            <person name="Baker S.E."/>
        </authorList>
    </citation>
    <scope>NUCLEOTIDE SEQUENCE [LARGE SCALE GENOMIC DNA]</scope>
    <source>
        <strain evidence="2 3">IBT 23096</strain>
    </source>
</reference>
<evidence type="ECO:0000313" key="3">
    <source>
        <dbReference type="Proteomes" id="UP000234275"/>
    </source>
</evidence>
<proteinExistence type="predicted"/>
<evidence type="ECO:0000256" key="1">
    <source>
        <dbReference type="SAM" id="MobiDB-lite"/>
    </source>
</evidence>
<keyword evidence="3" id="KW-1185">Reference proteome</keyword>
<dbReference type="RefSeq" id="XP_024708343.1">
    <property type="nucleotide sequence ID" value="XM_024848791.1"/>
</dbReference>
<dbReference type="Gene3D" id="1.25.40.10">
    <property type="entry name" value="Tetratricopeptide repeat domain"/>
    <property type="match status" value="1"/>
</dbReference>
<dbReference type="Proteomes" id="UP000234275">
    <property type="component" value="Unassembled WGS sequence"/>
</dbReference>
<feature type="compositionally biased region" description="Acidic residues" evidence="1">
    <location>
        <begin position="862"/>
        <end position="871"/>
    </location>
</feature>
<gene>
    <name evidence="2" type="ORF">P170DRAFT_434764</name>
</gene>
<feature type="compositionally biased region" description="Basic and acidic residues" evidence="1">
    <location>
        <begin position="917"/>
        <end position="938"/>
    </location>
</feature>
<feature type="region of interest" description="Disordered" evidence="1">
    <location>
        <begin position="86"/>
        <end position="148"/>
    </location>
</feature>
<name>A0A2I2GJI1_9EURO</name>
<dbReference type="OrthoDB" id="72441at2759"/>
<accession>A0A2I2GJI1</accession>
<feature type="compositionally biased region" description="Basic and acidic residues" evidence="1">
    <location>
        <begin position="875"/>
        <end position="907"/>
    </location>
</feature>
<dbReference type="STRING" id="1392250.A0A2I2GJI1"/>
<organism evidence="2 3">
    <name type="scientific">Aspergillus steynii IBT 23096</name>
    <dbReference type="NCBI Taxonomy" id="1392250"/>
    <lineage>
        <taxon>Eukaryota</taxon>
        <taxon>Fungi</taxon>
        <taxon>Dikarya</taxon>
        <taxon>Ascomycota</taxon>
        <taxon>Pezizomycotina</taxon>
        <taxon>Eurotiomycetes</taxon>
        <taxon>Eurotiomycetidae</taxon>
        <taxon>Eurotiales</taxon>
        <taxon>Aspergillaceae</taxon>
        <taxon>Aspergillus</taxon>
        <taxon>Aspergillus subgen. Circumdati</taxon>
    </lineage>
</organism>
<dbReference type="InterPro" id="IPR011990">
    <property type="entry name" value="TPR-like_helical_dom_sf"/>
</dbReference>
<evidence type="ECO:0008006" key="4">
    <source>
        <dbReference type="Google" id="ProtNLM"/>
    </source>
</evidence>
<feature type="region of interest" description="Disordered" evidence="1">
    <location>
        <begin position="819"/>
        <end position="938"/>
    </location>
</feature>
<feature type="compositionally biased region" description="Basic and acidic residues" evidence="1">
    <location>
        <begin position="819"/>
        <end position="836"/>
    </location>
</feature>
<comment type="caution">
    <text evidence="2">The sequence shown here is derived from an EMBL/GenBank/DDBJ whole genome shotgun (WGS) entry which is preliminary data.</text>
</comment>
<dbReference type="AlphaFoldDB" id="A0A2I2GJI1"/>